<accession>A0AC60PE78</accession>
<proteinExistence type="predicted"/>
<reference evidence="1 2" key="1">
    <citation type="journal article" date="2020" name="Cell">
        <title>Large-Scale Comparative Analyses of Tick Genomes Elucidate Their Genetic Diversity and Vector Capacities.</title>
        <authorList>
            <consortium name="Tick Genome and Microbiome Consortium (TIGMIC)"/>
            <person name="Jia N."/>
            <person name="Wang J."/>
            <person name="Shi W."/>
            <person name="Du L."/>
            <person name="Sun Y."/>
            <person name="Zhan W."/>
            <person name="Jiang J.F."/>
            <person name="Wang Q."/>
            <person name="Zhang B."/>
            <person name="Ji P."/>
            <person name="Bell-Sakyi L."/>
            <person name="Cui X.M."/>
            <person name="Yuan T.T."/>
            <person name="Jiang B.G."/>
            <person name="Yang W.F."/>
            <person name="Lam T.T."/>
            <person name="Chang Q.C."/>
            <person name="Ding S.J."/>
            <person name="Wang X.J."/>
            <person name="Zhu J.G."/>
            <person name="Ruan X.D."/>
            <person name="Zhao L."/>
            <person name="Wei J.T."/>
            <person name="Ye R.Z."/>
            <person name="Que T.C."/>
            <person name="Du C.H."/>
            <person name="Zhou Y.H."/>
            <person name="Cheng J.X."/>
            <person name="Dai P.F."/>
            <person name="Guo W.B."/>
            <person name="Han X.H."/>
            <person name="Huang E.J."/>
            <person name="Li L.F."/>
            <person name="Wei W."/>
            <person name="Gao Y.C."/>
            <person name="Liu J.Z."/>
            <person name="Shao H.Z."/>
            <person name="Wang X."/>
            <person name="Wang C.C."/>
            <person name="Yang T.C."/>
            <person name="Huo Q.B."/>
            <person name="Li W."/>
            <person name="Chen H.Y."/>
            <person name="Chen S.E."/>
            <person name="Zhou L.G."/>
            <person name="Ni X.B."/>
            <person name="Tian J.H."/>
            <person name="Sheng Y."/>
            <person name="Liu T."/>
            <person name="Pan Y.S."/>
            <person name="Xia L.Y."/>
            <person name="Li J."/>
            <person name="Zhao F."/>
            <person name="Cao W.C."/>
        </authorList>
    </citation>
    <scope>NUCLEOTIDE SEQUENCE [LARGE SCALE GENOMIC DNA]</scope>
    <source>
        <strain evidence="1">Iper-2018</strain>
    </source>
</reference>
<protein>
    <submittedName>
        <fullName evidence="1">Uncharacterized protein</fullName>
    </submittedName>
</protein>
<comment type="caution">
    <text evidence="1">The sequence shown here is derived from an EMBL/GenBank/DDBJ whole genome shotgun (WGS) entry which is preliminary data.</text>
</comment>
<dbReference type="Proteomes" id="UP000805193">
    <property type="component" value="Unassembled WGS sequence"/>
</dbReference>
<name>A0AC60PE78_IXOPE</name>
<sequence>MIVYTAGRTFTADRTKLDRGTERSREKRLVSREVKAVKVKLRLQAAEVGLGVSCVDVKDTALGRICPPDLARSDHVCPRKALHLRSADGSCNNFERPSSGTAFSSFVRLLPARYADGISRVRTSKDGSPLPSPRLISQSLTLDLNEPHPRVTLMLMQWGQFLDHDLSLATLSVSQSGFPPKCCRPLMSFEDVHPACLAIGVSWRDKFYKKFDTTCMEFSRSAPAAKPGCRLGMLRSSEVKGFKPLLPPGTDAEILECQERGRNSKCFLAGDSRVNEQPGLTALHTIWMREHNRIASKLASLNPPWDDEKLFQESRRIVGAEVQHISFGEFLPAVLGESVAQIFGLKLASSGYYRGYDPAESSDISNVFAAAAFRFGHSMVPRSFHRYDKNHRLLLNDTPLHSEFFNPTELFKPGGVDRLILGLVNQAAQSVDEHMTSEVTNRLFQPQGRDFGLDLMALNVQRARDHGIPEYLAWRRYCGLQEVRSFEELAQFTGPGTAEMLKQIYLSIEDVDLFPAALAEKPVLGGVVGPTFACLIAEQFVRLRNGDRFWYENGGLASSFRPDQLRELRKVSLSRVLCDNLDDVDTLQVSAMEQSNQRKWIGLAQLNTWTTVTWTISVSGDARAVMPASLLWAVDSGGRVSTLSTGGARWQELPYSGIDLKRVSALRSCAWGVASDHQVYVFVPQGDVPIRVPEVTYENQRWNPREGFCSRLLPTDRPSWSSQDGLVARSKESIRLPSSGWQWEGCWYIEDNLDGQPLGSEVCPPANSGPRLHKIPNRYETMKKWNSMVRRRKWIRHRRYVATDRWAKIEGVHSDPIAEPFVDIAVGGNEVPGGDPDRVIVWAVTVQGRVMFRNHVTRLCPEGTSWSHVPVPESSEVTQVSVGPTGLTWAVAWNGSALVRLGVSRENYAGSDWAEVAAPENDDKLLQVAVGHNTLWAVGRSGTVWFRKGIHGDDLGCRASVTGSGWVKMVGEMAMISVGPNDQVWGITRDDRRLTLRTGVTLHEACGREWKEIVAPFGSAPSRSSSLTSLASLGSLRLTSSPAAPTQPTTVTTTLVETSDAKGFTFERKAVSLQGSPSGSLGEGGSPAKRDWVDSIAERPLIHSSSGDLADCAGVILSGDWSASRELIGSVMWSWVSGTACTIDYPISVPAWFSPTGKFCLTFLSRRSGSFAGQKESAAWRRTVLARLKDRRKKETEDYPNYDSAVEKTTWVKTAVALLWRDTPPCQWVRCKLELERHSSESEDCDGSAILRLLYSHGGSDKKMVINMADVVSVSDVSDRERRMAGVYTEAMNGKGTFVKAAFGSDREFEDWLAALNVATCETRGLTGAARPTSAWGISLRGDVFVHHSDAADESTRPSNLFWRHLGGGHFRAVESCPLGVTWALGHDNTAWAYTGAMAEASSEVRDPGGRNL</sequence>
<organism evidence="1 2">
    <name type="scientific">Ixodes persulcatus</name>
    <name type="common">Taiga tick</name>
    <dbReference type="NCBI Taxonomy" id="34615"/>
    <lineage>
        <taxon>Eukaryota</taxon>
        <taxon>Metazoa</taxon>
        <taxon>Ecdysozoa</taxon>
        <taxon>Arthropoda</taxon>
        <taxon>Chelicerata</taxon>
        <taxon>Arachnida</taxon>
        <taxon>Acari</taxon>
        <taxon>Parasitiformes</taxon>
        <taxon>Ixodida</taxon>
        <taxon>Ixodoidea</taxon>
        <taxon>Ixodidae</taxon>
        <taxon>Ixodinae</taxon>
        <taxon>Ixodes</taxon>
    </lineage>
</organism>
<gene>
    <name evidence="1" type="ORF">HPB47_005433</name>
</gene>
<dbReference type="EMBL" id="JABSTQ010010818">
    <property type="protein sequence ID" value="KAG0417670.1"/>
    <property type="molecule type" value="Genomic_DNA"/>
</dbReference>
<evidence type="ECO:0000313" key="1">
    <source>
        <dbReference type="EMBL" id="KAG0417670.1"/>
    </source>
</evidence>
<keyword evidence="2" id="KW-1185">Reference proteome</keyword>
<evidence type="ECO:0000313" key="2">
    <source>
        <dbReference type="Proteomes" id="UP000805193"/>
    </source>
</evidence>